<dbReference type="EnsemblPlants" id="Kaladp0044s0093.1.v1.1">
    <property type="protein sequence ID" value="Kaladp0044s0093.1.v1.1"/>
    <property type="gene ID" value="Kaladp0044s0093.v1.1"/>
</dbReference>
<evidence type="ECO:0000313" key="1">
    <source>
        <dbReference type="EnsemblPlants" id="Kaladp0044s0093.1.v1.1"/>
    </source>
</evidence>
<proteinExistence type="predicted"/>
<reference evidence="1" key="1">
    <citation type="submission" date="2021-01" db="UniProtKB">
        <authorList>
            <consortium name="EnsemblPlants"/>
        </authorList>
    </citation>
    <scope>IDENTIFICATION</scope>
</reference>
<dbReference type="AlphaFoldDB" id="A0A7N0TTK8"/>
<protein>
    <submittedName>
        <fullName evidence="1">Uncharacterized protein</fullName>
    </submittedName>
</protein>
<organism evidence="1 2">
    <name type="scientific">Kalanchoe fedtschenkoi</name>
    <name type="common">Lavender scallops</name>
    <name type="synonym">South American air plant</name>
    <dbReference type="NCBI Taxonomy" id="63787"/>
    <lineage>
        <taxon>Eukaryota</taxon>
        <taxon>Viridiplantae</taxon>
        <taxon>Streptophyta</taxon>
        <taxon>Embryophyta</taxon>
        <taxon>Tracheophyta</taxon>
        <taxon>Spermatophyta</taxon>
        <taxon>Magnoliopsida</taxon>
        <taxon>eudicotyledons</taxon>
        <taxon>Gunneridae</taxon>
        <taxon>Pentapetalae</taxon>
        <taxon>Saxifragales</taxon>
        <taxon>Crassulaceae</taxon>
        <taxon>Kalanchoe</taxon>
    </lineage>
</organism>
<name>A0A7N0TTK8_KALFE</name>
<accession>A0A7N0TTK8</accession>
<evidence type="ECO:0000313" key="2">
    <source>
        <dbReference type="Proteomes" id="UP000594263"/>
    </source>
</evidence>
<dbReference type="Proteomes" id="UP000594263">
    <property type="component" value="Unplaced"/>
</dbReference>
<sequence length="80" mass="9351">MIKDINGDYFIILTCESLDVSMKEHMVIVMCYMNRRRDIIKQKFVHISNTTILLLKGALNIIKYNLIISKNVFDLTNELS</sequence>
<dbReference type="Gramene" id="Kaladp0044s0093.1.v1.1">
    <property type="protein sequence ID" value="Kaladp0044s0093.1.v1.1"/>
    <property type="gene ID" value="Kaladp0044s0093.v1.1"/>
</dbReference>
<keyword evidence="2" id="KW-1185">Reference proteome</keyword>